<evidence type="ECO:0000313" key="2">
    <source>
        <dbReference type="Proteomes" id="UP000249499"/>
    </source>
</evidence>
<name>A0AAF1K2N5_9HYPH</name>
<reference evidence="2" key="2">
    <citation type="journal article" date="2023" name="MicrobiologyOpen">
        <title>Genomics of the tumorigenes clade of the family Rhizobiaceae and description of Rhizobium rhododendri sp. nov.</title>
        <authorList>
            <person name="Kuzmanovic N."/>
            <person name="diCenzo G.C."/>
            <person name="Bunk B."/>
            <person name="Sproeer C."/>
            <person name="Fruehling A."/>
            <person name="Neumann-Schaal M."/>
            <person name="Overmann J."/>
            <person name="Smalla K."/>
        </authorList>
    </citation>
    <scope>NUCLEOTIDE SEQUENCE [LARGE SCALE GENOMIC DNA]</scope>
    <source>
        <strain evidence="2">1078</strain>
    </source>
</reference>
<protein>
    <submittedName>
        <fullName evidence="1">Glycosyl transferase</fullName>
    </submittedName>
</protein>
<gene>
    <name evidence="1" type="ORF">PR017_09895</name>
</gene>
<dbReference type="Proteomes" id="UP000249499">
    <property type="component" value="Chromosome"/>
</dbReference>
<keyword evidence="2" id="KW-1185">Reference proteome</keyword>
<dbReference type="KEGG" id="rtu:PR017_09895"/>
<dbReference type="Gene3D" id="3.90.1480.10">
    <property type="entry name" value="Alpha-2,3-sialyltransferase"/>
    <property type="match status" value="1"/>
</dbReference>
<dbReference type="RefSeq" id="WP_111222732.1">
    <property type="nucleotide sequence ID" value="NZ_CP117255.1"/>
</dbReference>
<dbReference type="GO" id="GO:0016740">
    <property type="term" value="F:transferase activity"/>
    <property type="evidence" value="ECO:0007669"/>
    <property type="project" value="UniProtKB-KW"/>
</dbReference>
<accession>A0AAF1K2N5</accession>
<dbReference type="EMBL" id="CP117255">
    <property type="protein sequence ID" value="WFR94160.1"/>
    <property type="molecule type" value="Genomic_DNA"/>
</dbReference>
<sequence length="304" mass="33128">MSDRPWHRSLIKTGTRLLLGSARAHFQDAFPRLAIVRASVDAPGEVRYRDAAVAALSSASILRSRSGDTVAIVGSGPSIAGNDLSRLPPQTAILLNGAISLFGQPVADALSVAVEDERFIWRHFDLLKQRVKDDTPCLFSVEVLRAICEIDLGFLRDRTIVLIDDIRKPYGARRRRYDTIQAFDFIRRDAEVNAGLSFDPDRGVFRGGSVAVSALQFALYCEPKTIGLFGIDISNARQPRFYETSGETASSGIADAEARIVAHFLLARSVAAERGIEIVNYSPVSALAGAGFGYDDRFSPSRPA</sequence>
<proteinExistence type="predicted"/>
<reference evidence="1 2" key="1">
    <citation type="journal article" date="2018" name="Sci. Rep.">
        <title>Rhizobium tumorigenes sp. nov., a novel plant tumorigenic bacterium isolated from cane gall tumors on thornless blackberry.</title>
        <authorList>
            <person name="Kuzmanovi N."/>
            <person name="Smalla K."/>
            <person name="Gronow S."/>
            <person name="PuBawska J."/>
        </authorList>
    </citation>
    <scope>NUCLEOTIDE SEQUENCE [LARGE SCALE GENOMIC DNA]</scope>
    <source>
        <strain evidence="1 2">1078</strain>
    </source>
</reference>
<evidence type="ECO:0000313" key="1">
    <source>
        <dbReference type="EMBL" id="WFR94160.1"/>
    </source>
</evidence>
<keyword evidence="1" id="KW-0808">Transferase</keyword>
<organism evidence="1 2">
    <name type="scientific">Rhizobium tumorigenes</name>
    <dbReference type="NCBI Taxonomy" id="2041385"/>
    <lineage>
        <taxon>Bacteria</taxon>
        <taxon>Pseudomonadati</taxon>
        <taxon>Pseudomonadota</taxon>
        <taxon>Alphaproteobacteria</taxon>
        <taxon>Hyphomicrobiales</taxon>
        <taxon>Rhizobiaceae</taxon>
        <taxon>Rhizobium/Agrobacterium group</taxon>
        <taxon>Rhizobium</taxon>
    </lineage>
</organism>
<dbReference type="AlphaFoldDB" id="A0AAF1K2N5"/>